<dbReference type="InterPro" id="IPR057260">
    <property type="entry name" value="Ribosomal_L19e_C"/>
</dbReference>
<dbReference type="FunFam" id="1.10.1650.10:FF:000001">
    <property type="entry name" value="Ribosomal protein L19"/>
    <property type="match status" value="1"/>
</dbReference>
<evidence type="ECO:0000256" key="4">
    <source>
        <dbReference type="RuleBase" id="RU000574"/>
    </source>
</evidence>
<dbReference type="EMBL" id="JARPUR010000006">
    <property type="protein sequence ID" value="KAK4874144.1"/>
    <property type="molecule type" value="Genomic_DNA"/>
</dbReference>
<organism evidence="7 8">
    <name type="scientific">Aquatica leii</name>
    <dbReference type="NCBI Taxonomy" id="1421715"/>
    <lineage>
        <taxon>Eukaryota</taxon>
        <taxon>Metazoa</taxon>
        <taxon>Ecdysozoa</taxon>
        <taxon>Arthropoda</taxon>
        <taxon>Hexapoda</taxon>
        <taxon>Insecta</taxon>
        <taxon>Pterygota</taxon>
        <taxon>Neoptera</taxon>
        <taxon>Endopterygota</taxon>
        <taxon>Coleoptera</taxon>
        <taxon>Polyphaga</taxon>
        <taxon>Elateriformia</taxon>
        <taxon>Elateroidea</taxon>
        <taxon>Lampyridae</taxon>
        <taxon>Luciolinae</taxon>
        <taxon>Aquatica</taxon>
    </lineage>
</organism>
<dbReference type="GO" id="GO:0022625">
    <property type="term" value="C:cytosolic large ribosomal subunit"/>
    <property type="evidence" value="ECO:0007669"/>
    <property type="project" value="InterPro"/>
</dbReference>
<dbReference type="GO" id="GO:0003723">
    <property type="term" value="F:RNA binding"/>
    <property type="evidence" value="ECO:0007669"/>
    <property type="project" value="InterPro"/>
</dbReference>
<keyword evidence="2 4" id="KW-0689">Ribosomal protein</keyword>
<dbReference type="GO" id="GO:0003735">
    <property type="term" value="F:structural constituent of ribosome"/>
    <property type="evidence" value="ECO:0007669"/>
    <property type="project" value="InterPro"/>
</dbReference>
<dbReference type="InterPro" id="IPR035970">
    <property type="entry name" value="60S_ribosomal_eL19_sf"/>
</dbReference>
<keyword evidence="3 4" id="KW-0687">Ribonucleoprotein</keyword>
<evidence type="ECO:0000313" key="8">
    <source>
        <dbReference type="Proteomes" id="UP001353858"/>
    </source>
</evidence>
<feature type="domain" description="Large ribosomal subunit protein eL19" evidence="6">
    <location>
        <begin position="5"/>
        <end position="148"/>
    </location>
</feature>
<dbReference type="InterPro" id="IPR023638">
    <property type="entry name" value="Ribosomal_eL19_CS"/>
</dbReference>
<feature type="region of interest" description="Disordered" evidence="5">
    <location>
        <begin position="168"/>
        <end position="203"/>
    </location>
</feature>
<reference evidence="8" key="1">
    <citation type="submission" date="2023-01" db="EMBL/GenBank/DDBJ databases">
        <title>Key to firefly adult light organ development and bioluminescence: homeobox transcription factors regulate luciferase expression and transportation to peroxisome.</title>
        <authorList>
            <person name="Fu X."/>
        </authorList>
    </citation>
    <scope>NUCLEOTIDE SEQUENCE [LARGE SCALE GENOMIC DNA]</scope>
</reference>
<sequence>MGSFNLKLQKRLAASVKNCGKRKIWLDPNEISEITNANSRQNIRNLIRDGIIICKGVASHSRYRIRRNKEARLKGRHSGFGKRKGTAKARTPKKSLWTIRMRVLRRLLQRYRDNKKIDKHMHNRLYLKVKGNMFKNKKVLMEYIFKKKAEIARATTLADQAEAYRRKAKQRRKRREERIAEKKSEAQRQLQEEIAKDKLRKSK</sequence>
<comment type="caution">
    <text evidence="7">The sequence shown here is derived from an EMBL/GenBank/DDBJ whole genome shotgun (WGS) entry which is preliminary data.</text>
</comment>
<keyword evidence="8" id="KW-1185">Reference proteome</keyword>
<evidence type="ECO:0000259" key="6">
    <source>
        <dbReference type="SMART" id="SM01416"/>
    </source>
</evidence>
<dbReference type="Proteomes" id="UP001353858">
    <property type="component" value="Unassembled WGS sequence"/>
</dbReference>
<evidence type="ECO:0000256" key="1">
    <source>
        <dbReference type="ARBA" id="ARBA00011082"/>
    </source>
</evidence>
<gene>
    <name evidence="7" type="ORF">RN001_013504</name>
</gene>
<dbReference type="InterPro" id="IPR000196">
    <property type="entry name" value="Ribosomal_eL19_dom"/>
</dbReference>
<dbReference type="SUPFAM" id="SSF48140">
    <property type="entry name" value="Ribosomal protein L19 (L19e)"/>
    <property type="match status" value="1"/>
</dbReference>
<dbReference type="GO" id="GO:0006412">
    <property type="term" value="P:translation"/>
    <property type="evidence" value="ECO:0007669"/>
    <property type="project" value="InterPro"/>
</dbReference>
<name>A0AAN7PQP9_9COLE</name>
<dbReference type="InterPro" id="IPR015972">
    <property type="entry name" value="Ribosomal_eL19_dom1"/>
</dbReference>
<evidence type="ECO:0000256" key="2">
    <source>
        <dbReference type="ARBA" id="ARBA00022980"/>
    </source>
</evidence>
<dbReference type="FunFam" id="1.10.1200.240:FF:000001">
    <property type="entry name" value="Ribosomal protein L19"/>
    <property type="match status" value="1"/>
</dbReference>
<dbReference type="InterPro" id="IPR057259">
    <property type="entry name" value="Ribosomal_L19e"/>
</dbReference>
<accession>A0AAN7PQP9</accession>
<dbReference type="NCBIfam" id="NF006343">
    <property type="entry name" value="PRK08570.1"/>
    <property type="match status" value="1"/>
</dbReference>
<dbReference type="CDD" id="cd01417">
    <property type="entry name" value="Ribosomal_L19e_E"/>
    <property type="match status" value="1"/>
</dbReference>
<dbReference type="AlphaFoldDB" id="A0AAN7PQP9"/>
<dbReference type="InterPro" id="IPR039547">
    <property type="entry name" value="Ribosomal_eL19"/>
</dbReference>
<proteinExistence type="inferred from homology"/>
<dbReference type="Gene3D" id="1.10.1200.240">
    <property type="match status" value="1"/>
</dbReference>
<dbReference type="InterPro" id="IPR033935">
    <property type="entry name" value="Ribosomal_eL19_euk"/>
</dbReference>
<protein>
    <recommendedName>
        <fullName evidence="4">Ribosomal protein L19</fullName>
    </recommendedName>
</protein>
<dbReference type="Gene3D" id="1.10.1650.10">
    <property type="match status" value="1"/>
</dbReference>
<dbReference type="Pfam" id="PF25476">
    <property type="entry name" value="Ribosomal_L19e_C"/>
    <property type="match status" value="1"/>
</dbReference>
<dbReference type="HAMAP" id="MF_01475">
    <property type="entry name" value="Ribosomal_eL19"/>
    <property type="match status" value="1"/>
</dbReference>
<evidence type="ECO:0000313" key="7">
    <source>
        <dbReference type="EMBL" id="KAK4874144.1"/>
    </source>
</evidence>
<comment type="similarity">
    <text evidence="1 4">Belongs to the eukaryotic ribosomal protein eL19 family.</text>
</comment>
<feature type="compositionally biased region" description="Basic and acidic residues" evidence="5">
    <location>
        <begin position="176"/>
        <end position="197"/>
    </location>
</feature>
<dbReference type="PANTHER" id="PTHR10722">
    <property type="entry name" value="60S RIBOSOMAL PROTEIN L19"/>
    <property type="match status" value="1"/>
</dbReference>
<dbReference type="PROSITE" id="PS00526">
    <property type="entry name" value="RIBOSOMAL_L19E"/>
    <property type="match status" value="1"/>
</dbReference>
<dbReference type="Pfam" id="PF01280">
    <property type="entry name" value="Ribosomal_L19e"/>
    <property type="match status" value="1"/>
</dbReference>
<dbReference type="SMART" id="SM01416">
    <property type="entry name" value="Ribosomal_L19e"/>
    <property type="match status" value="1"/>
</dbReference>
<evidence type="ECO:0000256" key="3">
    <source>
        <dbReference type="ARBA" id="ARBA00023274"/>
    </source>
</evidence>
<evidence type="ECO:0000256" key="5">
    <source>
        <dbReference type="SAM" id="MobiDB-lite"/>
    </source>
</evidence>